<protein>
    <submittedName>
        <fullName evidence="1">DUF2237 domain-containing protein</fullName>
    </submittedName>
</protein>
<dbReference type="Gene3D" id="3.30.56.110">
    <property type="entry name" value="Protein of unknown function DUF2237"/>
    <property type="match status" value="1"/>
</dbReference>
<evidence type="ECO:0000313" key="2">
    <source>
        <dbReference type="Proteomes" id="UP001500013"/>
    </source>
</evidence>
<accession>A0ABN2S5C0</accession>
<reference evidence="1 2" key="1">
    <citation type="journal article" date="2019" name="Int. J. Syst. Evol. Microbiol.">
        <title>The Global Catalogue of Microorganisms (GCM) 10K type strain sequencing project: providing services to taxonomists for standard genome sequencing and annotation.</title>
        <authorList>
            <consortium name="The Broad Institute Genomics Platform"/>
            <consortium name="The Broad Institute Genome Sequencing Center for Infectious Disease"/>
            <person name="Wu L."/>
            <person name="Ma J."/>
        </authorList>
    </citation>
    <scope>NUCLEOTIDE SEQUENCE [LARGE SCALE GENOMIC DNA]</scope>
    <source>
        <strain evidence="1 2">JCM 15628</strain>
    </source>
</reference>
<proteinExistence type="predicted"/>
<keyword evidence="2" id="KW-1185">Reference proteome</keyword>
<sequence length="131" mass="14410">MATRERNVLGGELEGCGTDPLTGFYRDGYCTTGPEDRGSHTVCVVATKEFLEHQRSVGNDLLTPRPEWRFPGLTPGDRWCVVAQRWLQSHQDGAAAPVVLAATHERALEVVPLQLLQAYAADIPDDPRSLL</sequence>
<dbReference type="PANTHER" id="PTHR37466:SF1">
    <property type="entry name" value="SLR1628 PROTEIN"/>
    <property type="match status" value="1"/>
</dbReference>
<dbReference type="Proteomes" id="UP001500013">
    <property type="component" value="Unassembled WGS sequence"/>
</dbReference>
<organism evidence="1 2">
    <name type="scientific">Terrabacter lapilli</name>
    <dbReference type="NCBI Taxonomy" id="436231"/>
    <lineage>
        <taxon>Bacteria</taxon>
        <taxon>Bacillati</taxon>
        <taxon>Actinomycetota</taxon>
        <taxon>Actinomycetes</taxon>
        <taxon>Micrococcales</taxon>
        <taxon>Intrasporangiaceae</taxon>
        <taxon>Terrabacter</taxon>
    </lineage>
</organism>
<evidence type="ECO:0000313" key="1">
    <source>
        <dbReference type="EMBL" id="GAA1980646.1"/>
    </source>
</evidence>
<dbReference type="InterPro" id="IPR018714">
    <property type="entry name" value="DUF2237"/>
</dbReference>
<dbReference type="PANTHER" id="PTHR37466">
    <property type="entry name" value="SLR1628 PROTEIN"/>
    <property type="match status" value="1"/>
</dbReference>
<name>A0ABN2S5C0_9MICO</name>
<dbReference type="Pfam" id="PF09996">
    <property type="entry name" value="DUF2237"/>
    <property type="match status" value="1"/>
</dbReference>
<comment type="caution">
    <text evidence="1">The sequence shown here is derived from an EMBL/GenBank/DDBJ whole genome shotgun (WGS) entry which is preliminary data.</text>
</comment>
<dbReference type="RefSeq" id="WP_344061927.1">
    <property type="nucleotide sequence ID" value="NZ_BAAAPU010000007.1"/>
</dbReference>
<dbReference type="EMBL" id="BAAAPU010000007">
    <property type="protein sequence ID" value="GAA1980646.1"/>
    <property type="molecule type" value="Genomic_DNA"/>
</dbReference>
<gene>
    <name evidence="1" type="ORF">GCM10009817_22050</name>
</gene>